<evidence type="ECO:0000259" key="14">
    <source>
        <dbReference type="PROSITE" id="PS50235"/>
    </source>
</evidence>
<evidence type="ECO:0000313" key="17">
    <source>
        <dbReference type="Proteomes" id="UP000663845"/>
    </source>
</evidence>
<protein>
    <recommendedName>
        <fullName evidence="8">Ubiquitin carboxyl-terminal hydrolase 36</fullName>
        <ecNumber evidence="3">3.4.19.12</ecNumber>
    </recommendedName>
    <alternativeName>
        <fullName evidence="11">Deubiquitinating enzyme 36</fullName>
    </alternativeName>
    <alternativeName>
        <fullName evidence="10">Protein scrawny</fullName>
    </alternativeName>
    <alternativeName>
        <fullName evidence="9">Ubiquitin thioesterase 36</fullName>
    </alternativeName>
    <alternativeName>
        <fullName evidence="12">Ubiquitin-specific-processing protease 36</fullName>
    </alternativeName>
</protein>
<keyword evidence="5" id="KW-0833">Ubl conjugation pathway</keyword>
<evidence type="ECO:0000256" key="6">
    <source>
        <dbReference type="ARBA" id="ARBA00022801"/>
    </source>
</evidence>
<keyword evidence="4" id="KW-0645">Protease</keyword>
<evidence type="ECO:0000256" key="8">
    <source>
        <dbReference type="ARBA" id="ARBA00039432"/>
    </source>
</evidence>
<feature type="domain" description="USP" evidence="14">
    <location>
        <begin position="306"/>
        <end position="637"/>
    </location>
</feature>
<feature type="compositionally biased region" description="Basic and acidic residues" evidence="13">
    <location>
        <begin position="246"/>
        <end position="256"/>
    </location>
</feature>
<feature type="compositionally biased region" description="Acidic residues" evidence="13">
    <location>
        <begin position="770"/>
        <end position="797"/>
    </location>
</feature>
<dbReference type="SUPFAM" id="SSF54001">
    <property type="entry name" value="Cysteine proteinases"/>
    <property type="match status" value="1"/>
</dbReference>
<evidence type="ECO:0000313" key="16">
    <source>
        <dbReference type="EMBL" id="CAF3701503.1"/>
    </source>
</evidence>
<proteinExistence type="inferred from homology"/>
<reference evidence="15" key="1">
    <citation type="submission" date="2021-02" db="EMBL/GenBank/DDBJ databases">
        <authorList>
            <person name="Nowell W R."/>
        </authorList>
    </citation>
    <scope>NUCLEOTIDE SEQUENCE</scope>
</reference>
<evidence type="ECO:0000256" key="2">
    <source>
        <dbReference type="ARBA" id="ARBA00009085"/>
    </source>
</evidence>
<evidence type="ECO:0000256" key="11">
    <source>
        <dbReference type="ARBA" id="ARBA00042420"/>
    </source>
</evidence>
<dbReference type="EMBL" id="CAJNOG010001335">
    <property type="protein sequence ID" value="CAF1433734.1"/>
    <property type="molecule type" value="Genomic_DNA"/>
</dbReference>
<dbReference type="GO" id="GO:0004843">
    <property type="term" value="F:cysteine-type deubiquitinase activity"/>
    <property type="evidence" value="ECO:0007669"/>
    <property type="project" value="UniProtKB-EC"/>
</dbReference>
<evidence type="ECO:0000256" key="4">
    <source>
        <dbReference type="ARBA" id="ARBA00022670"/>
    </source>
</evidence>
<organism evidence="15 17">
    <name type="scientific">Adineta steineri</name>
    <dbReference type="NCBI Taxonomy" id="433720"/>
    <lineage>
        <taxon>Eukaryota</taxon>
        <taxon>Metazoa</taxon>
        <taxon>Spiralia</taxon>
        <taxon>Gnathifera</taxon>
        <taxon>Rotifera</taxon>
        <taxon>Eurotatoria</taxon>
        <taxon>Bdelloidea</taxon>
        <taxon>Adinetida</taxon>
        <taxon>Adinetidae</taxon>
        <taxon>Adineta</taxon>
    </lineage>
</organism>
<dbReference type="InterPro" id="IPR050164">
    <property type="entry name" value="Peptidase_C19"/>
</dbReference>
<dbReference type="PANTHER" id="PTHR24006:SF758">
    <property type="entry name" value="UBIQUITIN CARBOXYL-TERMINAL HYDROLASE 36"/>
    <property type="match status" value="1"/>
</dbReference>
<evidence type="ECO:0000256" key="10">
    <source>
        <dbReference type="ARBA" id="ARBA00042154"/>
    </source>
</evidence>
<dbReference type="GO" id="GO:0016579">
    <property type="term" value="P:protein deubiquitination"/>
    <property type="evidence" value="ECO:0007669"/>
    <property type="project" value="InterPro"/>
</dbReference>
<dbReference type="EMBL" id="CAJOAZ010000715">
    <property type="protein sequence ID" value="CAF3701503.1"/>
    <property type="molecule type" value="Genomic_DNA"/>
</dbReference>
<dbReference type="GO" id="GO:0005634">
    <property type="term" value="C:nucleus"/>
    <property type="evidence" value="ECO:0007669"/>
    <property type="project" value="TreeGrafter"/>
</dbReference>
<comment type="caution">
    <text evidence="15">The sequence shown here is derived from an EMBL/GenBank/DDBJ whole genome shotgun (WGS) entry which is preliminary data.</text>
</comment>
<dbReference type="InterPro" id="IPR001394">
    <property type="entry name" value="Peptidase_C19_UCH"/>
</dbReference>
<feature type="compositionally biased region" description="Polar residues" evidence="13">
    <location>
        <begin position="758"/>
        <end position="769"/>
    </location>
</feature>
<evidence type="ECO:0000256" key="3">
    <source>
        <dbReference type="ARBA" id="ARBA00012759"/>
    </source>
</evidence>
<evidence type="ECO:0000256" key="9">
    <source>
        <dbReference type="ARBA" id="ARBA00041300"/>
    </source>
</evidence>
<dbReference type="GO" id="GO:0006508">
    <property type="term" value="P:proteolysis"/>
    <property type="evidence" value="ECO:0007669"/>
    <property type="project" value="UniProtKB-KW"/>
</dbReference>
<dbReference type="Gene3D" id="3.90.70.10">
    <property type="entry name" value="Cysteine proteinases"/>
    <property type="match status" value="1"/>
</dbReference>
<accession>A0A815N5R3</accession>
<evidence type="ECO:0000256" key="1">
    <source>
        <dbReference type="ARBA" id="ARBA00000707"/>
    </source>
</evidence>
<dbReference type="PROSITE" id="PS50235">
    <property type="entry name" value="USP_3"/>
    <property type="match status" value="1"/>
</dbReference>
<evidence type="ECO:0000313" key="15">
    <source>
        <dbReference type="EMBL" id="CAF1433734.1"/>
    </source>
</evidence>
<feature type="compositionally biased region" description="Polar residues" evidence="13">
    <location>
        <begin position="216"/>
        <end position="230"/>
    </location>
</feature>
<comment type="similarity">
    <text evidence="2">Belongs to the peptidase C19 family.</text>
</comment>
<comment type="catalytic activity">
    <reaction evidence="1">
        <text>Thiol-dependent hydrolysis of ester, thioester, amide, peptide and isopeptide bonds formed by the C-terminal Gly of ubiquitin (a 76-residue protein attached to proteins as an intracellular targeting signal).</text>
        <dbReference type="EC" id="3.4.19.12"/>
    </reaction>
</comment>
<evidence type="ECO:0000256" key="13">
    <source>
        <dbReference type="SAM" id="MobiDB-lite"/>
    </source>
</evidence>
<gene>
    <name evidence="15" type="ORF">JYZ213_LOCUS39721</name>
    <name evidence="16" type="ORF">OXD698_LOCUS12314</name>
</gene>
<feature type="region of interest" description="Disordered" evidence="13">
    <location>
        <begin position="758"/>
        <end position="814"/>
    </location>
</feature>
<dbReference type="Proteomes" id="UP000663844">
    <property type="component" value="Unassembled WGS sequence"/>
</dbReference>
<feature type="region of interest" description="Disordered" evidence="13">
    <location>
        <begin position="216"/>
        <end position="259"/>
    </location>
</feature>
<keyword evidence="6" id="KW-0378">Hydrolase</keyword>
<dbReference type="InterPro" id="IPR038765">
    <property type="entry name" value="Papain-like_cys_pep_sf"/>
</dbReference>
<dbReference type="AlphaFoldDB" id="A0A815N5R3"/>
<evidence type="ECO:0000256" key="5">
    <source>
        <dbReference type="ARBA" id="ARBA00022786"/>
    </source>
</evidence>
<dbReference type="GO" id="GO:0005829">
    <property type="term" value="C:cytosol"/>
    <property type="evidence" value="ECO:0007669"/>
    <property type="project" value="TreeGrafter"/>
</dbReference>
<dbReference type="InterPro" id="IPR028889">
    <property type="entry name" value="USP"/>
</dbReference>
<keyword evidence="7" id="KW-0788">Thiol protease</keyword>
<dbReference type="PANTHER" id="PTHR24006">
    <property type="entry name" value="UBIQUITIN CARBOXYL-TERMINAL HYDROLASE"/>
    <property type="match status" value="1"/>
</dbReference>
<evidence type="ECO:0000256" key="7">
    <source>
        <dbReference type="ARBA" id="ARBA00022807"/>
    </source>
</evidence>
<dbReference type="Proteomes" id="UP000663845">
    <property type="component" value="Unassembled WGS sequence"/>
</dbReference>
<dbReference type="Pfam" id="PF00443">
    <property type="entry name" value="UCH"/>
    <property type="match status" value="1"/>
</dbReference>
<dbReference type="EC" id="3.4.19.12" evidence="3"/>
<name>A0A815N5R3_9BILA</name>
<evidence type="ECO:0000256" key="12">
    <source>
        <dbReference type="ARBA" id="ARBA00043009"/>
    </source>
</evidence>
<sequence length="814" mass="93049">MTKARSSNSKHQDTAIFNVDEMSIDDQHLKSLKIVDIPLKRAIDRILGMDMGIIPMVILMHQIDIDAANLLVEHGILIYLEDLFIESDDWDSDGFVKEMPDDMDIDFKGRLARFGLDITSWKNTASIPEVWKSRLSRHGIKFLREMADYHDQLDLKSPSSLSTIHFIEDTDNKQNQQLSSKSYNTLSNNLTIGIRQLDQQQFVSELNHIQTSSPTRLINNNNTAHNSKINESGYVKNGSSETFNNVERKGVKRTDSSTDSLVQAKSSVKRTRIDEQVVDDDSQWYHPSTLLKTLQMNWSPLRKQILSLKNRDRNNYFVNSTIQILASTPLFAEWLLYQKDTSISCDLTKHQKFCSVCELINIVFLMYSSSDENRVPMESDINVYSQEIYSHLDQLLTELGGNHDEDPSLFIIRLLEHCSNCLLFDMLKISDTLHPCTVIDQIFGIYLLSTIKCLSCSRESQKEELHHLLYVEVTRLYSVSKALEHFFCEQTLAGENAYHCRTCNKYVTANKRPAISHLPPVIIISLQRTIGSGVNIQKVMHQVTYNKTLDISPYLTSRFLEQNNKSKKTKALNKFLYSLYAVIIHSRANEKNDYFYTYLRTSQNNTWVKVDDESYQVVSFKNILSNKSVFVLFYAKSNNSSDEILASPSQASINSTIPKHTVLSNDASPSFSLNDEKISSIRIDPTTDFIQPQLNDYPSDLTTQHCHSQSIYEVDSEPCLNDLTNMDVENGSTLSDPQPGYTESQIIIKRPSNITKYSKTDEVNSTNNCETDEDNLANNSEIDEDNLTNNSDESDMELSDKHELQKGMRNTHHL</sequence>